<name>A0A3Q7HTP5_SOLLC</name>
<sequence length="406" mass="45629">MYPPSNNNCSPILSSLICQNIPSSPCMQYEHELYFQSFNHDNQYYFQQQQLVPSIDDLSPHILADSCTEIITKPSNCNHELQGMEEGRGEKKGDDDVMSSRISGRISKNNKRSSNKDRHSKINTARGPRDRRMRLSLDAARKFFRLQDLLGFDKASKTVEWLLTQSDSAIEELVAAKGNDAQVAQQTSCNTPTTTTGIGAICASNSISESCEVISGTDETSSNDKNKETAQDEEKKKRKKVVNTARRAVLEPLTKESRNQARARARERTKSKKMSQTGKSKSLANDLNPSGSRRPANKTCEEPGTHEELNFHQEKNTVDDCNFMVNGNWNPFTIFSYHEQYAGISNETCNFVESYGKARARNFEADKVPSSFCAGNSKRIKFLLHFVLTRPQQKNVSGLYLLVNVT</sequence>
<evidence type="ECO:0000256" key="7">
    <source>
        <dbReference type="SAM" id="MobiDB-lite"/>
    </source>
</evidence>
<feature type="compositionally biased region" description="Basic and acidic residues" evidence="7">
    <location>
        <begin position="253"/>
        <end position="268"/>
    </location>
</feature>
<evidence type="ECO:0000313" key="11">
    <source>
        <dbReference type="Proteomes" id="UP000004994"/>
    </source>
</evidence>
<organism evidence="10">
    <name type="scientific">Solanum lycopersicum</name>
    <name type="common">Tomato</name>
    <name type="synonym">Lycopersicon esculentum</name>
    <dbReference type="NCBI Taxonomy" id="4081"/>
    <lineage>
        <taxon>Eukaryota</taxon>
        <taxon>Viridiplantae</taxon>
        <taxon>Streptophyta</taxon>
        <taxon>Embryophyta</taxon>
        <taxon>Tracheophyta</taxon>
        <taxon>Spermatophyta</taxon>
        <taxon>Magnoliopsida</taxon>
        <taxon>eudicotyledons</taxon>
        <taxon>Gunneridae</taxon>
        <taxon>Pentapetalae</taxon>
        <taxon>asterids</taxon>
        <taxon>lamiids</taxon>
        <taxon>Solanales</taxon>
        <taxon>Solanaceae</taxon>
        <taxon>Solanoideae</taxon>
        <taxon>Solaneae</taxon>
        <taxon>Solanum</taxon>
        <taxon>Solanum subgen. Lycopersicon</taxon>
    </lineage>
</organism>
<keyword evidence="11" id="KW-1185">Reference proteome</keyword>
<dbReference type="AlphaFoldDB" id="A0A3Q7HTP5"/>
<feature type="region of interest" description="Disordered" evidence="7">
    <location>
        <begin position="214"/>
        <end position="308"/>
    </location>
</feature>
<dbReference type="SMR" id="A0A3Q7HTP5"/>
<dbReference type="GO" id="GO:0003700">
    <property type="term" value="F:DNA-binding transcription factor activity"/>
    <property type="evidence" value="ECO:0000318"/>
    <property type="project" value="GO_Central"/>
</dbReference>
<evidence type="ECO:0000256" key="1">
    <source>
        <dbReference type="ARBA" id="ARBA00004123"/>
    </source>
</evidence>
<dbReference type="STRING" id="4081.A0A3Q7HTP5"/>
<feature type="compositionally biased region" description="Basic and acidic residues" evidence="7">
    <location>
        <begin position="222"/>
        <end position="235"/>
    </location>
</feature>
<feature type="region of interest" description="Disordered" evidence="7">
    <location>
        <begin position="78"/>
        <end position="133"/>
    </location>
</feature>
<evidence type="ECO:0000259" key="8">
    <source>
        <dbReference type="PROSITE" id="PS51369"/>
    </source>
</evidence>
<dbReference type="PROSITE" id="PS51370">
    <property type="entry name" value="R"/>
    <property type="match status" value="1"/>
</dbReference>
<dbReference type="EnsemblPlants" id="Solyc06g069240.2.1">
    <property type="protein sequence ID" value="Solyc06g069240.2.1"/>
    <property type="gene ID" value="Solyc06g069240.2"/>
</dbReference>
<dbReference type="PaxDb" id="4081-Solyc06g069240.1.1"/>
<feature type="compositionally biased region" description="Basic residues" evidence="7">
    <location>
        <begin position="108"/>
        <end position="121"/>
    </location>
</feature>
<evidence type="ECO:0000256" key="2">
    <source>
        <dbReference type="ARBA" id="ARBA00022473"/>
    </source>
</evidence>
<keyword evidence="4" id="KW-0238">DNA-binding</keyword>
<keyword evidence="2" id="KW-0217">Developmental protein</keyword>
<dbReference type="InterPro" id="IPR017888">
    <property type="entry name" value="CYC/TB1_R_domain"/>
</dbReference>
<dbReference type="OMA" id="CEEPGTH"/>
<dbReference type="GO" id="GO:0043565">
    <property type="term" value="F:sequence-specific DNA binding"/>
    <property type="evidence" value="ECO:0000318"/>
    <property type="project" value="GO_Central"/>
</dbReference>
<evidence type="ECO:0000313" key="10">
    <source>
        <dbReference type="EnsemblPlants" id="Solyc06g069240.2.1"/>
    </source>
</evidence>
<dbReference type="GO" id="GO:2000032">
    <property type="term" value="P:regulation of secondary shoot formation"/>
    <property type="evidence" value="ECO:0000318"/>
    <property type="project" value="GO_Central"/>
</dbReference>
<reference evidence="10" key="1">
    <citation type="journal article" date="2012" name="Nature">
        <title>The tomato genome sequence provides insights into fleshy fruit evolution.</title>
        <authorList>
            <consortium name="Tomato Genome Consortium"/>
        </authorList>
    </citation>
    <scope>NUCLEOTIDE SEQUENCE [LARGE SCALE GENOMIC DNA]</scope>
    <source>
        <strain evidence="10">cv. Heinz 1706</strain>
    </source>
</reference>
<proteinExistence type="predicted"/>
<feature type="compositionally biased region" description="Polar residues" evidence="7">
    <location>
        <begin position="274"/>
        <end position="291"/>
    </location>
</feature>
<evidence type="ECO:0000256" key="6">
    <source>
        <dbReference type="ARBA" id="ARBA00023242"/>
    </source>
</evidence>
<accession>A0A3Q7HTP5</accession>
<feature type="domain" description="R" evidence="9">
    <location>
        <begin position="255"/>
        <end position="272"/>
    </location>
</feature>
<evidence type="ECO:0000256" key="4">
    <source>
        <dbReference type="ARBA" id="ARBA00023125"/>
    </source>
</evidence>
<evidence type="ECO:0000256" key="3">
    <source>
        <dbReference type="ARBA" id="ARBA00023015"/>
    </source>
</evidence>
<keyword evidence="5" id="KW-0804">Transcription</keyword>
<feature type="domain" description="TCP" evidence="8">
    <location>
        <begin position="115"/>
        <end position="173"/>
    </location>
</feature>
<dbReference type="InterPro" id="IPR017887">
    <property type="entry name" value="TF_TCP_subgr"/>
</dbReference>
<dbReference type="InterPro" id="IPR005333">
    <property type="entry name" value="Transcription_factor_TCP"/>
</dbReference>
<keyword evidence="3" id="KW-0805">Transcription regulation</keyword>
<dbReference type="Pfam" id="PF03634">
    <property type="entry name" value="TCP"/>
    <property type="match status" value="1"/>
</dbReference>
<dbReference type="PANTHER" id="PTHR31072">
    <property type="entry name" value="TRANSCRIPTION FACTOR TCP4-RELATED"/>
    <property type="match status" value="1"/>
</dbReference>
<evidence type="ECO:0000256" key="5">
    <source>
        <dbReference type="ARBA" id="ARBA00023163"/>
    </source>
</evidence>
<dbReference type="Proteomes" id="UP000004994">
    <property type="component" value="Chromosome 6"/>
</dbReference>
<keyword evidence="6" id="KW-0539">Nucleus</keyword>
<protein>
    <submittedName>
        <fullName evidence="10">Uncharacterized protein</fullName>
    </submittedName>
</protein>
<comment type="subcellular location">
    <subcellularLocation>
        <location evidence="1">Nucleus</location>
    </subcellularLocation>
</comment>
<feature type="compositionally biased region" description="Basic and acidic residues" evidence="7">
    <location>
        <begin position="85"/>
        <end position="95"/>
    </location>
</feature>
<feature type="compositionally biased region" description="Basic and acidic residues" evidence="7">
    <location>
        <begin position="299"/>
        <end position="308"/>
    </location>
</feature>
<evidence type="ECO:0000259" key="9">
    <source>
        <dbReference type="PROSITE" id="PS51370"/>
    </source>
</evidence>
<dbReference type="PANTHER" id="PTHR31072:SF226">
    <property type="entry name" value="TRANSCRIPTION FACTOR TCP18"/>
    <property type="match status" value="1"/>
</dbReference>
<dbReference type="PROSITE" id="PS51369">
    <property type="entry name" value="TCP"/>
    <property type="match status" value="1"/>
</dbReference>
<dbReference type="InParanoid" id="A0A3Q7HTP5"/>
<dbReference type="Gramene" id="Solyc06g069240.2.1">
    <property type="protein sequence ID" value="Solyc06g069240.2.1"/>
    <property type="gene ID" value="Solyc06g069240.2"/>
</dbReference>
<reference evidence="10" key="2">
    <citation type="submission" date="2019-01" db="UniProtKB">
        <authorList>
            <consortium name="EnsemblPlants"/>
        </authorList>
    </citation>
    <scope>IDENTIFICATION</scope>
    <source>
        <strain evidence="10">cv. Heinz 1706</strain>
    </source>
</reference>
<dbReference type="GO" id="GO:0005634">
    <property type="term" value="C:nucleus"/>
    <property type="evidence" value="ECO:0000318"/>
    <property type="project" value="GO_Central"/>
</dbReference>